<feature type="domain" description="LpxI C-terminal" evidence="1">
    <location>
        <begin position="129"/>
        <end position="186"/>
    </location>
</feature>
<dbReference type="Proteomes" id="UP000186684">
    <property type="component" value="Unassembled WGS sequence"/>
</dbReference>
<evidence type="ECO:0000313" key="4">
    <source>
        <dbReference type="Proteomes" id="UP000186684"/>
    </source>
</evidence>
<dbReference type="Pfam" id="PF06230">
    <property type="entry name" value="LpxI_C"/>
    <property type="match status" value="2"/>
</dbReference>
<reference evidence="4" key="1">
    <citation type="submission" date="2017-01" db="EMBL/GenBank/DDBJ databases">
        <authorList>
            <person name="Varghese N."/>
            <person name="Submissions S."/>
        </authorList>
    </citation>
    <scope>NUCLEOTIDE SEQUENCE [LARGE SCALE GENOMIC DNA]</scope>
    <source>
        <strain evidence="4">DSM 29430</strain>
    </source>
</reference>
<organism evidence="3 4">
    <name type="scientific">Roseivivax lentus</name>
    <dbReference type="NCBI Taxonomy" id="633194"/>
    <lineage>
        <taxon>Bacteria</taxon>
        <taxon>Pseudomonadati</taxon>
        <taxon>Pseudomonadota</taxon>
        <taxon>Alphaproteobacteria</taxon>
        <taxon>Rhodobacterales</taxon>
        <taxon>Roseobacteraceae</taxon>
        <taxon>Roseivivax</taxon>
    </lineage>
</organism>
<feature type="domain" description="LpxI N-terminal" evidence="2">
    <location>
        <begin position="2"/>
        <end position="125"/>
    </location>
</feature>
<dbReference type="STRING" id="633194.SAMN05421759_103283"/>
<dbReference type="OrthoDB" id="9789836at2"/>
<evidence type="ECO:0000259" key="2">
    <source>
        <dbReference type="Pfam" id="PF17930"/>
    </source>
</evidence>
<keyword evidence="4" id="KW-1185">Reference proteome</keyword>
<sequence length="302" mass="30383">MLALIAGRGALPGAVAATRVEKPLVCALAGNPPDSLLPDLTFRIETLGSLLADLTARGVTALCLCGGIDRPQIDPAAIDAATEPLVPRLKEALSQGDDGALRVVMALFEEAGFTILAAHEAAPDLLLPPGTPTRRAPPAIAATEARVGDRVIAEMGRADQGQACVIRGTEVLAREDARGTDAMLAGLAGGPGATGGAGQGAGLGDPADFLMDTTYDVLGGAADWLSGAGPRGAGCLCKAPKPAQDRRADLPAIGPDTVTGAAAAGLAGLVIEAGGVIVLDRAKTLARADELGLYLWSRERPA</sequence>
<dbReference type="InterPro" id="IPR041255">
    <property type="entry name" value="LpxI_N"/>
</dbReference>
<dbReference type="RefSeq" id="WP_076446955.1">
    <property type="nucleotide sequence ID" value="NZ_FTOQ01000003.1"/>
</dbReference>
<dbReference type="Pfam" id="PF17930">
    <property type="entry name" value="LpxI_N"/>
    <property type="match status" value="1"/>
</dbReference>
<protein>
    <recommendedName>
        <fullName evidence="5">Phosphatidate cytidylyltransferase</fullName>
    </recommendedName>
</protein>
<dbReference type="Gene3D" id="3.40.140.80">
    <property type="match status" value="1"/>
</dbReference>
<evidence type="ECO:0008006" key="5">
    <source>
        <dbReference type="Google" id="ProtNLM"/>
    </source>
</evidence>
<name>A0A1N7LZ02_9RHOB</name>
<dbReference type="PANTHER" id="PTHR39962:SF1">
    <property type="entry name" value="LPXI FAMILY PROTEIN"/>
    <property type="match status" value="1"/>
</dbReference>
<dbReference type="Gene3D" id="3.40.50.20">
    <property type="match status" value="1"/>
</dbReference>
<dbReference type="InterPro" id="IPR053174">
    <property type="entry name" value="LpxI"/>
</dbReference>
<dbReference type="InterPro" id="IPR010415">
    <property type="entry name" value="LpxI_C"/>
</dbReference>
<dbReference type="PANTHER" id="PTHR39962">
    <property type="entry name" value="BLL4848 PROTEIN"/>
    <property type="match status" value="1"/>
</dbReference>
<dbReference type="InterPro" id="IPR043167">
    <property type="entry name" value="LpxI_C_sf"/>
</dbReference>
<dbReference type="EMBL" id="FTOQ01000003">
    <property type="protein sequence ID" value="SIS78941.1"/>
    <property type="molecule type" value="Genomic_DNA"/>
</dbReference>
<dbReference type="AlphaFoldDB" id="A0A1N7LZ02"/>
<gene>
    <name evidence="3" type="ORF">SAMN05421759_103283</name>
</gene>
<evidence type="ECO:0000313" key="3">
    <source>
        <dbReference type="EMBL" id="SIS78941.1"/>
    </source>
</evidence>
<feature type="domain" description="LpxI C-terminal" evidence="1">
    <location>
        <begin position="231"/>
        <end position="296"/>
    </location>
</feature>
<evidence type="ECO:0000259" key="1">
    <source>
        <dbReference type="Pfam" id="PF06230"/>
    </source>
</evidence>
<accession>A0A1N7LZ02</accession>
<proteinExistence type="predicted"/>